<dbReference type="RefSeq" id="WP_216517375.1">
    <property type="nucleotide sequence ID" value="NZ_JAHLPM010000003.1"/>
</dbReference>
<dbReference type="PIRSF" id="PIRSF006603">
    <property type="entry name" value="DinF"/>
    <property type="match status" value="1"/>
</dbReference>
<evidence type="ECO:0000256" key="3">
    <source>
        <dbReference type="ARBA" id="ARBA00022106"/>
    </source>
</evidence>
<feature type="transmembrane region" description="Helical" evidence="10">
    <location>
        <begin position="326"/>
        <end position="344"/>
    </location>
</feature>
<dbReference type="EMBL" id="JAHLPM010000003">
    <property type="protein sequence ID" value="MBU5437350.1"/>
    <property type="molecule type" value="Genomic_DNA"/>
</dbReference>
<keyword evidence="6 10" id="KW-0812">Transmembrane</keyword>
<dbReference type="Proteomes" id="UP000749471">
    <property type="component" value="Unassembled WGS sequence"/>
</dbReference>
<name>A0ABS6E4H4_9FIRM</name>
<keyword evidence="7 10" id="KW-1133">Transmembrane helix</keyword>
<feature type="transmembrane region" description="Helical" evidence="10">
    <location>
        <begin position="99"/>
        <end position="122"/>
    </location>
</feature>
<comment type="subcellular location">
    <subcellularLocation>
        <location evidence="1">Cell membrane</location>
        <topology evidence="1">Multi-pass membrane protein</topology>
    </subcellularLocation>
</comment>
<evidence type="ECO:0000256" key="6">
    <source>
        <dbReference type="ARBA" id="ARBA00022692"/>
    </source>
</evidence>
<feature type="transmembrane region" description="Helical" evidence="10">
    <location>
        <begin position="175"/>
        <end position="194"/>
    </location>
</feature>
<evidence type="ECO:0000313" key="11">
    <source>
        <dbReference type="EMBL" id="MBU5437350.1"/>
    </source>
</evidence>
<proteinExistence type="inferred from homology"/>
<evidence type="ECO:0000256" key="1">
    <source>
        <dbReference type="ARBA" id="ARBA00004651"/>
    </source>
</evidence>
<dbReference type="InterPro" id="IPR048279">
    <property type="entry name" value="MdtK-like"/>
</dbReference>
<dbReference type="CDD" id="cd13143">
    <property type="entry name" value="MATE_MepA_like"/>
    <property type="match status" value="1"/>
</dbReference>
<dbReference type="PANTHER" id="PTHR43823:SF3">
    <property type="entry name" value="MULTIDRUG EXPORT PROTEIN MEPA"/>
    <property type="match status" value="1"/>
</dbReference>
<keyword evidence="12" id="KW-1185">Reference proteome</keyword>
<feature type="transmembrane region" description="Helical" evidence="10">
    <location>
        <begin position="276"/>
        <end position="294"/>
    </location>
</feature>
<evidence type="ECO:0000313" key="12">
    <source>
        <dbReference type="Proteomes" id="UP000749471"/>
    </source>
</evidence>
<feature type="transmembrane region" description="Helical" evidence="10">
    <location>
        <begin position="436"/>
        <end position="461"/>
    </location>
</feature>
<dbReference type="NCBIfam" id="TIGR00797">
    <property type="entry name" value="matE"/>
    <property type="match status" value="1"/>
</dbReference>
<evidence type="ECO:0000256" key="9">
    <source>
        <dbReference type="ARBA" id="ARBA00023251"/>
    </source>
</evidence>
<keyword evidence="4" id="KW-0813">Transport</keyword>
<feature type="transmembrane region" description="Helical" evidence="10">
    <location>
        <begin position="364"/>
        <end position="383"/>
    </location>
</feature>
<reference evidence="11 12" key="1">
    <citation type="submission" date="2021-06" db="EMBL/GenBank/DDBJ databases">
        <authorList>
            <person name="Sun Q."/>
            <person name="Li D."/>
        </authorList>
    </citation>
    <scope>NUCLEOTIDE SEQUENCE [LARGE SCALE GENOMIC DNA]</scope>
    <source>
        <strain evidence="11 12">MSJ-40</strain>
    </source>
</reference>
<evidence type="ECO:0000256" key="10">
    <source>
        <dbReference type="SAM" id="Phobius"/>
    </source>
</evidence>
<evidence type="ECO:0000256" key="4">
    <source>
        <dbReference type="ARBA" id="ARBA00022448"/>
    </source>
</evidence>
<feature type="transmembrane region" description="Helical" evidence="10">
    <location>
        <begin position="200"/>
        <end position="220"/>
    </location>
</feature>
<dbReference type="InterPro" id="IPR045070">
    <property type="entry name" value="MATE_MepA-like"/>
</dbReference>
<dbReference type="PANTHER" id="PTHR43823">
    <property type="entry name" value="SPORULATION PROTEIN YKVU"/>
    <property type="match status" value="1"/>
</dbReference>
<organism evidence="11 12">
    <name type="scientific">Tissierella simiarum</name>
    <dbReference type="NCBI Taxonomy" id="2841534"/>
    <lineage>
        <taxon>Bacteria</taxon>
        <taxon>Bacillati</taxon>
        <taxon>Bacillota</taxon>
        <taxon>Tissierellia</taxon>
        <taxon>Tissierellales</taxon>
        <taxon>Tissierellaceae</taxon>
        <taxon>Tissierella</taxon>
    </lineage>
</organism>
<comment type="similarity">
    <text evidence="2">Belongs to the multi antimicrobial extrusion (MATE) (TC 2.A.66.1) family. MepA subfamily.</text>
</comment>
<dbReference type="Pfam" id="PF01554">
    <property type="entry name" value="MatE"/>
    <property type="match status" value="2"/>
</dbReference>
<protein>
    <recommendedName>
        <fullName evidence="3">Multidrug export protein MepA</fullName>
    </recommendedName>
</protein>
<dbReference type="InterPro" id="IPR051327">
    <property type="entry name" value="MATE_MepA_subfamily"/>
</dbReference>
<feature type="transmembrane region" description="Helical" evidence="10">
    <location>
        <begin position="241"/>
        <end position="264"/>
    </location>
</feature>
<evidence type="ECO:0000256" key="5">
    <source>
        <dbReference type="ARBA" id="ARBA00022475"/>
    </source>
</evidence>
<feature type="transmembrane region" description="Helical" evidence="10">
    <location>
        <begin position="21"/>
        <end position="42"/>
    </location>
</feature>
<evidence type="ECO:0000256" key="7">
    <source>
        <dbReference type="ARBA" id="ARBA00022989"/>
    </source>
</evidence>
<keyword evidence="9" id="KW-0046">Antibiotic resistance</keyword>
<feature type="transmembrane region" description="Helical" evidence="10">
    <location>
        <begin position="395"/>
        <end position="416"/>
    </location>
</feature>
<feature type="transmembrane region" description="Helical" evidence="10">
    <location>
        <begin position="142"/>
        <end position="163"/>
    </location>
</feature>
<gene>
    <name evidence="11" type="ORF">KQI42_04975</name>
</gene>
<dbReference type="InterPro" id="IPR002528">
    <property type="entry name" value="MATE_fam"/>
</dbReference>
<feature type="transmembrane region" description="Helical" evidence="10">
    <location>
        <begin position="54"/>
        <end position="78"/>
    </location>
</feature>
<accession>A0ABS6E4H4</accession>
<keyword evidence="8 10" id="KW-0472">Membrane</keyword>
<evidence type="ECO:0000256" key="8">
    <source>
        <dbReference type="ARBA" id="ARBA00023136"/>
    </source>
</evidence>
<comment type="caution">
    <text evidence="11">The sequence shown here is derived from an EMBL/GenBank/DDBJ whole genome shotgun (WGS) entry which is preliminary data.</text>
</comment>
<sequence>MKENNRSQRTKLMEEGDIKKTLLTLAIPTIIATLISAIYNFVDTLFVGMLNDTAAMGAVSIAFPLFMIISALGQMLGVGSASHVSRSLGQGNKKEADKTATTALFLAIVISIVVTILVIIFLKPIFILMGASETIIGPSLEYSRWLILGSIFTIINMTLNNLIRAEGNAKYSMNALIIGAVLNIIFDPIFMFTFGLKLKGAAIATVLGQAISTIYLLSYYMKKNSYVNIEKNLISKNKATYIEIFKIGLPVFFMQFLSSIAFGIQNAATSTYGDDALAAVGTTLKINMIPLYIMMGYNQGFQPFAAYNYGAKNLDRVKEGLKISTIWIMSFGFIFTILFCMLPEPFIKLFTKDPQVIAYGINNLIAFNIFTPLVGFTLIHTGLFQSLGKGIQSAILSIVRQGLFLIPTLIILPKLFIRYGSNLSFLTKLLPNSMNYGLYGIMYAQPLADLMSFILTGLLAISLNKEFK</sequence>
<evidence type="ECO:0000256" key="2">
    <source>
        <dbReference type="ARBA" id="ARBA00008417"/>
    </source>
</evidence>
<keyword evidence="5" id="KW-1003">Cell membrane</keyword>